<dbReference type="EMBL" id="LNZH02000107">
    <property type="protein sequence ID" value="OCB91070.1"/>
    <property type="molecule type" value="Genomic_DNA"/>
</dbReference>
<dbReference type="InterPro" id="IPR029058">
    <property type="entry name" value="AB_hydrolase_fold"/>
</dbReference>
<protein>
    <submittedName>
        <fullName evidence="3">Alpha/beta hydrolase fold-3</fullName>
    </submittedName>
</protein>
<evidence type="ECO:0000313" key="3">
    <source>
        <dbReference type="EMBL" id="OCB91070.1"/>
    </source>
</evidence>
<dbReference type="Pfam" id="PF07859">
    <property type="entry name" value="Abhydrolase_3"/>
    <property type="match status" value="1"/>
</dbReference>
<dbReference type="SUPFAM" id="SSF53474">
    <property type="entry name" value="alpha/beta-Hydrolases"/>
    <property type="match status" value="1"/>
</dbReference>
<proteinExistence type="predicted"/>
<reference evidence="3" key="1">
    <citation type="submission" date="2016-06" db="EMBL/GenBank/DDBJ databases">
        <title>Draft Genome sequence of the fungus Inonotus baumii.</title>
        <authorList>
            <person name="Zhu H."/>
            <person name="Lin W."/>
        </authorList>
    </citation>
    <scope>NUCLEOTIDE SEQUENCE</scope>
    <source>
        <strain evidence="3">821</strain>
    </source>
</reference>
<dbReference type="Proteomes" id="UP000757232">
    <property type="component" value="Unassembled WGS sequence"/>
</dbReference>
<sequence>MISKNSLKEINMGNDSKVSVGDVLIQVDGYGSDPESMHELPLGLSNHLSQVEQLRVMAYMASLPVLLSYDRFRFKKWIDTGRTGKCRLCIYVPKTLKDTKTPRGVVMHLNGGGWTIGRPEVEAPICRYIADTVGVVVVSPDYRKAPKYPYPHALEQAFQVASWIANGGLSHALSSSRVPNAQNVCVDPTRIGLSGGSAGSNLACALSTLCVSRPLPNRAKIRAQGLLYPALNLAVPYHEKLARVDPGRVLPPWMSQFFLRAYLPPPRHASDPLISPALASDHVASCLPPTIILTAAYDYLAHEADHYASRLHSLGVCVRHRRFEDVGHGFDGIPTRSRKQRMLNYKARDEAWGMIADVMRETLL</sequence>
<dbReference type="AlphaFoldDB" id="A0A9Q5I454"/>
<name>A0A9Q5I454_SANBA</name>
<dbReference type="GO" id="GO:0016787">
    <property type="term" value="F:hydrolase activity"/>
    <property type="evidence" value="ECO:0007669"/>
    <property type="project" value="UniProtKB-KW"/>
</dbReference>
<dbReference type="OrthoDB" id="408631at2759"/>
<keyword evidence="1 3" id="KW-0378">Hydrolase</keyword>
<comment type="caution">
    <text evidence="3">The sequence shown here is derived from an EMBL/GenBank/DDBJ whole genome shotgun (WGS) entry which is preliminary data.</text>
</comment>
<dbReference type="InterPro" id="IPR013094">
    <property type="entry name" value="AB_hydrolase_3"/>
</dbReference>
<gene>
    <name evidence="3" type="ORF">A7U60_g1707</name>
</gene>
<accession>A0A9Q5I454</accession>
<evidence type="ECO:0000256" key="1">
    <source>
        <dbReference type="ARBA" id="ARBA00022801"/>
    </source>
</evidence>
<keyword evidence="4" id="KW-1185">Reference proteome</keyword>
<dbReference type="PANTHER" id="PTHR48081:SF8">
    <property type="entry name" value="ALPHA_BETA HYDROLASE FOLD-3 DOMAIN-CONTAINING PROTEIN-RELATED"/>
    <property type="match status" value="1"/>
</dbReference>
<dbReference type="InterPro" id="IPR050300">
    <property type="entry name" value="GDXG_lipolytic_enzyme"/>
</dbReference>
<dbReference type="Gene3D" id="3.40.50.1820">
    <property type="entry name" value="alpha/beta hydrolase"/>
    <property type="match status" value="1"/>
</dbReference>
<evidence type="ECO:0000313" key="4">
    <source>
        <dbReference type="Proteomes" id="UP000757232"/>
    </source>
</evidence>
<feature type="domain" description="Alpha/beta hydrolase fold-3" evidence="2">
    <location>
        <begin position="106"/>
        <end position="330"/>
    </location>
</feature>
<dbReference type="PANTHER" id="PTHR48081">
    <property type="entry name" value="AB HYDROLASE SUPERFAMILY PROTEIN C4A8.06C"/>
    <property type="match status" value="1"/>
</dbReference>
<evidence type="ECO:0000259" key="2">
    <source>
        <dbReference type="Pfam" id="PF07859"/>
    </source>
</evidence>
<organism evidence="3 4">
    <name type="scientific">Sanghuangporus baumii</name>
    <name type="common">Phellinus baumii</name>
    <dbReference type="NCBI Taxonomy" id="108892"/>
    <lineage>
        <taxon>Eukaryota</taxon>
        <taxon>Fungi</taxon>
        <taxon>Dikarya</taxon>
        <taxon>Basidiomycota</taxon>
        <taxon>Agaricomycotina</taxon>
        <taxon>Agaricomycetes</taxon>
        <taxon>Hymenochaetales</taxon>
        <taxon>Hymenochaetaceae</taxon>
        <taxon>Sanghuangporus</taxon>
    </lineage>
</organism>